<organism evidence="2 3">
    <name type="scientific">Candolleomyces aberdarensis</name>
    <dbReference type="NCBI Taxonomy" id="2316362"/>
    <lineage>
        <taxon>Eukaryota</taxon>
        <taxon>Fungi</taxon>
        <taxon>Dikarya</taxon>
        <taxon>Basidiomycota</taxon>
        <taxon>Agaricomycotina</taxon>
        <taxon>Agaricomycetes</taxon>
        <taxon>Agaricomycetidae</taxon>
        <taxon>Agaricales</taxon>
        <taxon>Agaricineae</taxon>
        <taxon>Psathyrellaceae</taxon>
        <taxon>Candolleomyces</taxon>
    </lineage>
</organism>
<evidence type="ECO:0000256" key="1">
    <source>
        <dbReference type="SAM" id="MobiDB-lite"/>
    </source>
</evidence>
<accession>A0A4Q2CZQ2</accession>
<keyword evidence="3" id="KW-1185">Reference proteome</keyword>
<proteinExistence type="predicted"/>
<sequence>PGGFIAPARAPPGGIIAPAPAGAPGDGFAAGAPFDGFATGAPPDGFAAPTTARADHQARGREFEINPLPPHVDFPAPAPPGGFAAHGPPGGFGTSGPGSGFATLASAVPTALADVIPAAYVATRPSLSPIRREKHRRREMSVVNPSGNLNFGASGMITLVDAAPPPSSSPVPSAPTSPVSPVLGTQTGSSSLILSTPMTVGPSPLAQAPTSSIYSCQTVALYRPNDWFEELDLHSRHVDLHIGANVPFRYVGFSCLIVIELLTFNRILAI</sequence>
<evidence type="ECO:0000313" key="3">
    <source>
        <dbReference type="Proteomes" id="UP000290288"/>
    </source>
</evidence>
<feature type="non-terminal residue" evidence="2">
    <location>
        <position position="1"/>
    </location>
</feature>
<feature type="region of interest" description="Disordered" evidence="1">
    <location>
        <begin position="33"/>
        <end position="58"/>
    </location>
</feature>
<gene>
    <name evidence="2" type="ORF">EST38_g14209</name>
</gene>
<evidence type="ECO:0000313" key="2">
    <source>
        <dbReference type="EMBL" id="RXW11646.1"/>
    </source>
</evidence>
<feature type="compositionally biased region" description="Low complexity" evidence="1">
    <location>
        <begin position="33"/>
        <end position="43"/>
    </location>
</feature>
<comment type="caution">
    <text evidence="2">The sequence shown here is derived from an EMBL/GenBank/DDBJ whole genome shotgun (WGS) entry which is preliminary data.</text>
</comment>
<reference evidence="2 3" key="1">
    <citation type="submission" date="2019-01" db="EMBL/GenBank/DDBJ databases">
        <title>Draft genome sequence of Psathyrella aberdarensis IHI B618.</title>
        <authorList>
            <person name="Buettner E."/>
            <person name="Kellner H."/>
        </authorList>
    </citation>
    <scope>NUCLEOTIDE SEQUENCE [LARGE SCALE GENOMIC DNA]</scope>
    <source>
        <strain evidence="2 3">IHI B618</strain>
    </source>
</reference>
<dbReference type="AlphaFoldDB" id="A0A4Q2CZQ2"/>
<dbReference type="Proteomes" id="UP000290288">
    <property type="component" value="Unassembled WGS sequence"/>
</dbReference>
<name>A0A4Q2CZQ2_9AGAR</name>
<dbReference type="EMBL" id="SDEE01001722">
    <property type="protein sequence ID" value="RXW11646.1"/>
    <property type="molecule type" value="Genomic_DNA"/>
</dbReference>
<protein>
    <submittedName>
        <fullName evidence="2">Uncharacterized protein</fullName>
    </submittedName>
</protein>